<dbReference type="AlphaFoldDB" id="A0A813JVF1"/>
<comment type="caution">
    <text evidence="2">The sequence shown here is derived from an EMBL/GenBank/DDBJ whole genome shotgun (WGS) entry which is preliminary data.</text>
</comment>
<proteinExistence type="predicted"/>
<protein>
    <submittedName>
        <fullName evidence="2">Uncharacterized protein</fullName>
    </submittedName>
</protein>
<gene>
    <name evidence="2" type="ORF">PGLA2088_LOCUS26651</name>
</gene>
<sequence>MAHEDMSNTPAERATKLAAAQAAAAAGGAKPWTNSYNTADEEALFAQAEEITIGGRDHIVIVGAGLVGALCAVVLLQKGFK</sequence>
<dbReference type="Proteomes" id="UP000626109">
    <property type="component" value="Unassembled WGS sequence"/>
</dbReference>
<evidence type="ECO:0000313" key="2">
    <source>
        <dbReference type="EMBL" id="CAE8689841.1"/>
    </source>
</evidence>
<keyword evidence="1" id="KW-0812">Transmembrane</keyword>
<keyword evidence="1" id="KW-0472">Membrane</keyword>
<feature type="non-terminal residue" evidence="2">
    <location>
        <position position="1"/>
    </location>
</feature>
<accession>A0A813JVF1</accession>
<keyword evidence="1" id="KW-1133">Transmembrane helix</keyword>
<evidence type="ECO:0000313" key="3">
    <source>
        <dbReference type="Proteomes" id="UP000626109"/>
    </source>
</evidence>
<feature type="transmembrane region" description="Helical" evidence="1">
    <location>
        <begin position="58"/>
        <end position="76"/>
    </location>
</feature>
<reference evidence="2" key="1">
    <citation type="submission" date="2021-02" db="EMBL/GenBank/DDBJ databases">
        <authorList>
            <person name="Dougan E. K."/>
            <person name="Rhodes N."/>
            <person name="Thang M."/>
            <person name="Chan C."/>
        </authorList>
    </citation>
    <scope>NUCLEOTIDE SEQUENCE</scope>
</reference>
<dbReference type="EMBL" id="CAJNNW010027141">
    <property type="protein sequence ID" value="CAE8689841.1"/>
    <property type="molecule type" value="Genomic_DNA"/>
</dbReference>
<organism evidence="2 3">
    <name type="scientific">Polarella glacialis</name>
    <name type="common">Dinoflagellate</name>
    <dbReference type="NCBI Taxonomy" id="89957"/>
    <lineage>
        <taxon>Eukaryota</taxon>
        <taxon>Sar</taxon>
        <taxon>Alveolata</taxon>
        <taxon>Dinophyceae</taxon>
        <taxon>Suessiales</taxon>
        <taxon>Suessiaceae</taxon>
        <taxon>Polarella</taxon>
    </lineage>
</organism>
<name>A0A813JVF1_POLGL</name>
<evidence type="ECO:0000256" key="1">
    <source>
        <dbReference type="SAM" id="Phobius"/>
    </source>
</evidence>